<keyword evidence="5" id="KW-0812">Transmembrane</keyword>
<dbReference type="GO" id="GO:0085020">
    <property type="term" value="P:protein K6-linked ubiquitination"/>
    <property type="evidence" value="ECO:0007669"/>
    <property type="project" value="TreeGrafter"/>
</dbReference>
<dbReference type="STRING" id="1314773.A0A3N2Q113"/>
<evidence type="ECO:0000313" key="7">
    <source>
        <dbReference type="EMBL" id="ROT40305.1"/>
    </source>
</evidence>
<feature type="transmembrane region" description="Helical" evidence="5">
    <location>
        <begin position="1463"/>
        <end position="1482"/>
    </location>
</feature>
<name>A0A3N2Q113_SODAK</name>
<feature type="region of interest" description="Disordered" evidence="4">
    <location>
        <begin position="742"/>
        <end position="783"/>
    </location>
</feature>
<feature type="compositionally biased region" description="Polar residues" evidence="4">
    <location>
        <begin position="599"/>
        <end position="610"/>
    </location>
</feature>
<dbReference type="Pfam" id="PF25603">
    <property type="entry name" value="SPT23_MGA2_DBD"/>
    <property type="match status" value="1"/>
</dbReference>
<dbReference type="GeneID" id="39577120"/>
<proteinExistence type="predicted"/>
<feature type="region of interest" description="Disordered" evidence="4">
    <location>
        <begin position="587"/>
        <end position="690"/>
    </location>
</feature>
<keyword evidence="5" id="KW-1133">Transmembrane helix</keyword>
<dbReference type="RefSeq" id="XP_028468111.1">
    <property type="nucleotide sequence ID" value="XM_028608642.1"/>
</dbReference>
<feature type="compositionally biased region" description="Acidic residues" evidence="4">
    <location>
        <begin position="1183"/>
        <end position="1200"/>
    </location>
</feature>
<feature type="compositionally biased region" description="Polar residues" evidence="4">
    <location>
        <begin position="69"/>
        <end position="84"/>
    </location>
</feature>
<feature type="region of interest" description="Disordered" evidence="4">
    <location>
        <begin position="441"/>
        <end position="462"/>
    </location>
</feature>
<feature type="compositionally biased region" description="Polar residues" evidence="4">
    <location>
        <begin position="119"/>
        <end position="131"/>
    </location>
</feature>
<protein>
    <recommendedName>
        <fullName evidence="6">IPT/TIG domain-containing protein</fullName>
    </recommendedName>
</protein>
<organism evidence="7 8">
    <name type="scientific">Sodiomyces alkalinus (strain CBS 110278 / VKM F-3762 / F11)</name>
    <name type="common">Alkaliphilic filamentous fungus</name>
    <dbReference type="NCBI Taxonomy" id="1314773"/>
    <lineage>
        <taxon>Eukaryota</taxon>
        <taxon>Fungi</taxon>
        <taxon>Dikarya</taxon>
        <taxon>Ascomycota</taxon>
        <taxon>Pezizomycotina</taxon>
        <taxon>Sordariomycetes</taxon>
        <taxon>Hypocreomycetidae</taxon>
        <taxon>Glomerellales</taxon>
        <taxon>Plectosphaerellaceae</taxon>
        <taxon>Sodiomyces</taxon>
    </lineage>
</organism>
<dbReference type="SUPFAM" id="SSF81296">
    <property type="entry name" value="E set domains"/>
    <property type="match status" value="1"/>
</dbReference>
<feature type="repeat" description="ANK" evidence="3">
    <location>
        <begin position="1056"/>
        <end position="1088"/>
    </location>
</feature>
<sequence length="1517" mass="162297">MTDAGAGVGASSLIAGTDMTATGEFSEFFDYDNANVLSAAASPARTRTRTRDPLHTTLGLDFGLSNDQDLESFNSIPPKVSSQYPPKATPTDNRAAESPDSAHDDSFRDSSSDSCFSKRTGSSSSEKTTFSAGDVTMADGPDTTNQEWDISDDSPDFQPSGCNATFLFGSADMSSSLTSAAPGVLCGGDADHRQITDDSFMNESFDFESASSSPQAINHIPPPSHALSPPNASSDAIQANMTPSRVEDLARSRHSHQFPQTMNAFHMSASRETSPFSQPLPHHPAPFSTFFNNSPSPTNVADVQQQQQQGMAAPIKPGAFWPSAVDMPDINHGYAMIPPYFSHMMHHAAFFGQPPYSNFSFQGQLFIHETPPKSRVETQIPIKMTLLGAPPTIKRLHLPTHTISKPKLLAKPPAERSPDTLELYVQLVCTTAMQNENNKRRALQRAAEASHPPIQGPPADVDMEENKTANGGEVRICKGCIMRERKRAGRKKIKKLEEEEMWKKDENRRVIVFNTKEIKDWQPCTGAGRAGALQVDAPMRIACYCRHQSEKMGFQVIFTIKDWHDRVVAQAVSPSIMITDDHKTHPALHMLPAPAPETSMPTTSPPADNTSSSSSSSSSSLSANTTVAPPPPPSLHQAPSPGHVSTSTTPAKGSPAPTTPQTAACSRPASPSSAPGPASKKRKASGCRLPMEMTMTRLDTSAAADGAHPPAAAAAAQTVVSASAAMSPFSTGLTLPPADGFFGQNSPTGTGTPGGSRALSVGPTSPGNANTANGQDPELYNAGRPVSLDSLAAHTFSAPASTQHSRAPSPSMIRQSPGTLPQQAPLPQGPVTSLPFFANGVHAANGVHGVNGVGGIHGVNGINGVNGANAATPPRPPPTIHKIIPNRGPKLGGIEVTILGANFFQGLDVYFGDQRATTTTFWGESSLVCLLPPRAMAGLVPVTLRQPQGQSQPFTHIPPHMFEYIDDEEAVTMKLLISAISHKMTGQYLGVRDLAQRIIGSDPDAWASFTAGSGSGSGSGGNNFGLDTEPQLMKCLELIDLDDSPRVARLDLRTHTGQTLLHLGCSLGYHRFVAGLLARGADPDLRDRGGYTPMHMAAISGHEVIVRRLIQAGADPTIRSLSGDLPADVARSQEVMEHIRRCERHVRSQSRSSLRSLHSRANSAVSLRSLWDADGMSGKSDDGAGDSEESPEYSSGDFEDEDEWLDVQGRRLNAVERQHSPAEVQEAEPQTVPGSPRTALAASVRDQFAAQLQQLQQSMAAMHLPNLSQMPNLPNLPQMPALPRMPMLPDYHAYLQQHPLMGRMTSLMPGMLGPRPGSAGEGDDASRPMDFKWWDLSAMLLNSISISSSSSSKAADGTVPPPAYSEIFPRDVVDKKQASAAQAAAEAEADNKCARLYDSETAEGTVAEAEAEAEAGESSTSQLSLPKALRIGRKKAITKEQQQDFLRMHAVKFKGVRSDKNLWFIWIPLLTCILAAMLYIRFPQAYAGAWSMIRSVLPANEVPTVVRNFPDGVVEVL</sequence>
<reference evidence="7 8" key="1">
    <citation type="journal article" date="2018" name="Mol. Ecol.">
        <title>The obligate alkalophilic soda-lake fungus Sodiomyces alkalinus has shifted to a protein diet.</title>
        <authorList>
            <person name="Grum-Grzhimaylo A.A."/>
            <person name="Falkoski D.L."/>
            <person name="van den Heuvel J."/>
            <person name="Valero-Jimenez C.A."/>
            <person name="Min B."/>
            <person name="Choi I.G."/>
            <person name="Lipzen A."/>
            <person name="Daum C.G."/>
            <person name="Aanen D.K."/>
            <person name="Tsang A."/>
            <person name="Henrissat B."/>
            <person name="Bilanenko E.N."/>
            <person name="de Vries R.P."/>
            <person name="van Kan J.A.L."/>
            <person name="Grigoriev I.V."/>
            <person name="Debets A.J.M."/>
        </authorList>
    </citation>
    <scope>NUCLEOTIDE SEQUENCE [LARGE SCALE GENOMIC DNA]</scope>
    <source>
        <strain evidence="7 8">F11</strain>
    </source>
</reference>
<evidence type="ECO:0000256" key="1">
    <source>
        <dbReference type="ARBA" id="ARBA00022737"/>
    </source>
</evidence>
<keyword evidence="2 3" id="KW-0040">ANK repeat</keyword>
<feature type="domain" description="IPT/TIG" evidence="6">
    <location>
        <begin position="877"/>
        <end position="965"/>
    </location>
</feature>
<dbReference type="SUPFAM" id="SSF48403">
    <property type="entry name" value="Ankyrin repeat"/>
    <property type="match status" value="1"/>
</dbReference>
<feature type="compositionally biased region" description="Polar residues" evidence="4">
    <location>
        <begin position="798"/>
        <end position="822"/>
    </location>
</feature>
<feature type="compositionally biased region" description="Basic and acidic residues" evidence="4">
    <location>
        <begin position="94"/>
        <end position="111"/>
    </location>
</feature>
<dbReference type="PANTHER" id="PTHR24171">
    <property type="entry name" value="ANKYRIN REPEAT DOMAIN-CONTAINING PROTEIN 39-RELATED"/>
    <property type="match status" value="1"/>
</dbReference>
<dbReference type="Gene3D" id="1.25.40.20">
    <property type="entry name" value="Ankyrin repeat-containing domain"/>
    <property type="match status" value="1"/>
</dbReference>
<feature type="region of interest" description="Disordered" evidence="4">
    <location>
        <begin position="69"/>
        <end position="156"/>
    </location>
</feature>
<feature type="region of interest" description="Disordered" evidence="4">
    <location>
        <begin position="1216"/>
        <end position="1238"/>
    </location>
</feature>
<evidence type="ECO:0000256" key="5">
    <source>
        <dbReference type="SAM" id="Phobius"/>
    </source>
</evidence>
<keyword evidence="1" id="KW-0677">Repeat</keyword>
<dbReference type="InterPro" id="IPR002909">
    <property type="entry name" value="IPT_dom"/>
</dbReference>
<dbReference type="SMART" id="SM00429">
    <property type="entry name" value="IPT"/>
    <property type="match status" value="1"/>
</dbReference>
<evidence type="ECO:0000256" key="3">
    <source>
        <dbReference type="PROSITE-ProRule" id="PRU00023"/>
    </source>
</evidence>
<keyword evidence="5" id="KW-0472">Membrane</keyword>
<feature type="compositionally biased region" description="Low complexity" evidence="4">
    <location>
        <begin position="663"/>
        <end position="678"/>
    </location>
</feature>
<evidence type="ECO:0000259" key="6">
    <source>
        <dbReference type="SMART" id="SM00429"/>
    </source>
</evidence>
<dbReference type="SMART" id="SM00248">
    <property type="entry name" value="ANK"/>
    <property type="match status" value="2"/>
</dbReference>
<evidence type="ECO:0000256" key="4">
    <source>
        <dbReference type="SAM" id="MobiDB-lite"/>
    </source>
</evidence>
<evidence type="ECO:0000256" key="2">
    <source>
        <dbReference type="ARBA" id="ARBA00023043"/>
    </source>
</evidence>
<feature type="compositionally biased region" description="Low complexity" evidence="4">
    <location>
        <begin position="611"/>
        <end position="622"/>
    </location>
</feature>
<dbReference type="Gene3D" id="2.60.40.10">
    <property type="entry name" value="Immunoglobulins"/>
    <property type="match status" value="1"/>
</dbReference>
<dbReference type="GO" id="GO:0004842">
    <property type="term" value="F:ubiquitin-protein transferase activity"/>
    <property type="evidence" value="ECO:0007669"/>
    <property type="project" value="TreeGrafter"/>
</dbReference>
<evidence type="ECO:0000313" key="8">
    <source>
        <dbReference type="Proteomes" id="UP000272025"/>
    </source>
</evidence>
<feature type="compositionally biased region" description="Polar residues" evidence="4">
    <location>
        <begin position="762"/>
        <end position="774"/>
    </location>
</feature>
<dbReference type="PROSITE" id="PS50088">
    <property type="entry name" value="ANK_REPEAT"/>
    <property type="match status" value="2"/>
</dbReference>
<feature type="region of interest" description="Disordered" evidence="4">
    <location>
        <begin position="797"/>
        <end position="828"/>
    </location>
</feature>
<dbReference type="InterPro" id="IPR036770">
    <property type="entry name" value="Ankyrin_rpt-contain_sf"/>
</dbReference>
<accession>A0A3N2Q113</accession>
<dbReference type="InterPro" id="IPR057962">
    <property type="entry name" value="SPT23_MGA2_DBD"/>
</dbReference>
<gene>
    <name evidence="7" type="ORF">SODALDRAFT_290415</name>
</gene>
<dbReference type="Pfam" id="PF12796">
    <property type="entry name" value="Ank_2"/>
    <property type="match status" value="1"/>
</dbReference>
<dbReference type="Proteomes" id="UP000272025">
    <property type="component" value="Unassembled WGS sequence"/>
</dbReference>
<dbReference type="PROSITE" id="PS50297">
    <property type="entry name" value="ANK_REP_REGION"/>
    <property type="match status" value="2"/>
</dbReference>
<dbReference type="EMBL" id="ML119052">
    <property type="protein sequence ID" value="ROT40305.1"/>
    <property type="molecule type" value="Genomic_DNA"/>
</dbReference>
<dbReference type="Pfam" id="PF01833">
    <property type="entry name" value="TIG"/>
    <property type="match status" value="1"/>
</dbReference>
<dbReference type="CDD" id="cd00102">
    <property type="entry name" value="IPT"/>
    <property type="match status" value="1"/>
</dbReference>
<dbReference type="InterPro" id="IPR014756">
    <property type="entry name" value="Ig_E-set"/>
</dbReference>
<feature type="region of interest" description="Disordered" evidence="4">
    <location>
        <begin position="212"/>
        <end position="237"/>
    </location>
</feature>
<keyword evidence="8" id="KW-1185">Reference proteome</keyword>
<dbReference type="PANTHER" id="PTHR24171:SF8">
    <property type="entry name" value="BRCA1-ASSOCIATED RING DOMAIN PROTEIN 1"/>
    <property type="match status" value="1"/>
</dbReference>
<dbReference type="OrthoDB" id="71307at2759"/>
<dbReference type="InterPro" id="IPR013783">
    <property type="entry name" value="Ig-like_fold"/>
</dbReference>
<feature type="repeat" description="ANK" evidence="3">
    <location>
        <begin position="1089"/>
        <end position="1121"/>
    </location>
</feature>
<dbReference type="InterPro" id="IPR002110">
    <property type="entry name" value="Ankyrin_rpt"/>
</dbReference>
<feature type="region of interest" description="Disordered" evidence="4">
    <location>
        <begin position="1173"/>
        <end position="1200"/>
    </location>
</feature>